<dbReference type="Proteomes" id="UP001447188">
    <property type="component" value="Unassembled WGS sequence"/>
</dbReference>
<dbReference type="GO" id="GO:0004824">
    <property type="term" value="F:lysine-tRNA ligase activity"/>
    <property type="evidence" value="ECO:0007669"/>
    <property type="project" value="UniProtKB-EC"/>
</dbReference>
<gene>
    <name evidence="9" type="primary">MSK1</name>
    <name evidence="9" type="ORF">Q9L58_009195</name>
</gene>
<proteinExistence type="predicted"/>
<evidence type="ECO:0000313" key="10">
    <source>
        <dbReference type="Proteomes" id="UP001447188"/>
    </source>
</evidence>
<protein>
    <recommendedName>
        <fullName evidence="1">lysine--tRNA ligase</fullName>
        <ecNumber evidence="1">6.1.1.6</ecNumber>
    </recommendedName>
    <alternativeName>
        <fullName evidence="6">Lysyl-tRNA synthetase</fullName>
    </alternativeName>
</protein>
<dbReference type="InterPro" id="IPR018149">
    <property type="entry name" value="Lys-tRNA-synth_II_C"/>
</dbReference>
<dbReference type="InterPro" id="IPR002313">
    <property type="entry name" value="Lys-tRNA-ligase_II"/>
</dbReference>
<dbReference type="SUPFAM" id="SSF55681">
    <property type="entry name" value="Class II aaRS and biotin synthetases"/>
    <property type="match status" value="1"/>
</dbReference>
<dbReference type="Pfam" id="PF00152">
    <property type="entry name" value="tRNA-synt_2"/>
    <property type="match status" value="1"/>
</dbReference>
<dbReference type="PANTHER" id="PTHR42918">
    <property type="entry name" value="LYSYL-TRNA SYNTHETASE"/>
    <property type="match status" value="1"/>
</dbReference>
<evidence type="ECO:0000256" key="4">
    <source>
        <dbReference type="ARBA" id="ARBA00022840"/>
    </source>
</evidence>
<reference evidence="9 10" key="1">
    <citation type="submission" date="2024-02" db="EMBL/GenBank/DDBJ databases">
        <title>Discinaceae phylogenomics.</title>
        <authorList>
            <person name="Dirks A.C."/>
            <person name="James T.Y."/>
        </authorList>
    </citation>
    <scope>NUCLEOTIDE SEQUENCE [LARGE SCALE GENOMIC DNA]</scope>
    <source>
        <strain evidence="9 10">ACD0624</strain>
    </source>
</reference>
<dbReference type="InterPro" id="IPR004364">
    <property type="entry name" value="Aa-tRNA-synt_II"/>
</dbReference>
<dbReference type="EMBL" id="JBBBZM010000199">
    <property type="protein sequence ID" value="KAL0631941.1"/>
    <property type="molecule type" value="Genomic_DNA"/>
</dbReference>
<dbReference type="InterPro" id="IPR006195">
    <property type="entry name" value="aa-tRNA-synth_II"/>
</dbReference>
<evidence type="ECO:0000256" key="2">
    <source>
        <dbReference type="ARBA" id="ARBA00022598"/>
    </source>
</evidence>
<keyword evidence="5" id="KW-0030">Aminoacyl-tRNA synthetase</keyword>
<dbReference type="Gene3D" id="3.30.930.10">
    <property type="entry name" value="Bira Bifunctional Protein, Domain 2"/>
    <property type="match status" value="1"/>
</dbReference>
<evidence type="ECO:0000256" key="3">
    <source>
        <dbReference type="ARBA" id="ARBA00022741"/>
    </source>
</evidence>
<feature type="domain" description="Aminoacyl-transfer RNA synthetases class-II family profile" evidence="8">
    <location>
        <begin position="90"/>
        <end position="445"/>
    </location>
</feature>
<evidence type="ECO:0000256" key="6">
    <source>
        <dbReference type="ARBA" id="ARBA00030563"/>
    </source>
</evidence>
<comment type="caution">
    <text evidence="9">The sequence shown here is derived from an EMBL/GenBank/DDBJ whole genome shotgun (WGS) entry which is preliminary data.</text>
</comment>
<dbReference type="Gene3D" id="2.40.50.140">
    <property type="entry name" value="Nucleic acid-binding proteins"/>
    <property type="match status" value="1"/>
</dbReference>
<evidence type="ECO:0000256" key="5">
    <source>
        <dbReference type="ARBA" id="ARBA00023146"/>
    </source>
</evidence>
<keyword evidence="10" id="KW-1185">Reference proteome</keyword>
<dbReference type="PRINTS" id="PR00982">
    <property type="entry name" value="TRNASYNTHLYS"/>
</dbReference>
<dbReference type="SUPFAM" id="SSF50249">
    <property type="entry name" value="Nucleic acid-binding proteins"/>
    <property type="match status" value="1"/>
</dbReference>
<dbReference type="PROSITE" id="PS50862">
    <property type="entry name" value="AA_TRNA_LIGASE_II"/>
    <property type="match status" value="1"/>
</dbReference>
<dbReference type="InterPro" id="IPR044136">
    <property type="entry name" value="Lys-tRNA-ligase_II_N"/>
</dbReference>
<dbReference type="InterPro" id="IPR012340">
    <property type="entry name" value="NA-bd_OB-fold"/>
</dbReference>
<accession>A0ABR3G7L9</accession>
<evidence type="ECO:0000256" key="7">
    <source>
        <dbReference type="SAM" id="MobiDB-lite"/>
    </source>
</evidence>
<keyword evidence="2 9" id="KW-0436">Ligase</keyword>
<keyword evidence="3" id="KW-0547">Nucleotide-binding</keyword>
<evidence type="ECO:0000313" key="9">
    <source>
        <dbReference type="EMBL" id="KAL0631941.1"/>
    </source>
</evidence>
<evidence type="ECO:0000256" key="1">
    <source>
        <dbReference type="ARBA" id="ARBA00013166"/>
    </source>
</evidence>
<evidence type="ECO:0000259" key="8">
    <source>
        <dbReference type="PROSITE" id="PS50862"/>
    </source>
</evidence>
<feature type="region of interest" description="Disordered" evidence="7">
    <location>
        <begin position="428"/>
        <end position="449"/>
    </location>
</feature>
<dbReference type="NCBIfam" id="TIGR00499">
    <property type="entry name" value="lysS_bact"/>
    <property type="match status" value="1"/>
</dbReference>
<sequence length="449" mass="50546">MQAVFNWARVGGLKEEFHNSSMLTRIGDIVSVTGHPGRTPSGELSLFATTHMELLSPCLHPPPLEIQHSETRYQNRHVDLMVNPKAMEILRLRSYIIQHLREQLLQRNFLEVQTPIMSGESGGATARPFLTEATAYRGKKLALRIAPELWLKRLVVGGMDRIFEIGTQFRNEGIDATHNPEFTTCEFYQAYASLEDLIKLTEALFLSLANRVRKLKEDKFKNLAQLEISFESPFKRLEFIPALEQAMGRMLPDLDNQAEEDVTRQLLDLMRELDVALPARLTVPRILDKLAGTYLEPLCTEPTFITHHPEALSPLSKSSIRNGRRVTERVELFINGDEIVNAYEEENSPTEQRKKFLTQLGWRDEENSVPDVGNGIDEAYCTALEWGLPPTGGWGLGVDRLCMLFAGVDKINEVLAFGGLRGTVNQGGAHAQKVETKVEEGRESPGELN</sequence>
<organism evidence="9 10">
    <name type="scientific">Discina gigas</name>
    <dbReference type="NCBI Taxonomy" id="1032678"/>
    <lineage>
        <taxon>Eukaryota</taxon>
        <taxon>Fungi</taxon>
        <taxon>Dikarya</taxon>
        <taxon>Ascomycota</taxon>
        <taxon>Pezizomycotina</taxon>
        <taxon>Pezizomycetes</taxon>
        <taxon>Pezizales</taxon>
        <taxon>Discinaceae</taxon>
        <taxon>Discina</taxon>
    </lineage>
</organism>
<dbReference type="PANTHER" id="PTHR42918:SF5">
    <property type="entry name" value="LYSINE--TRNA LIGASE, MITOCHONDRIAL"/>
    <property type="match status" value="1"/>
</dbReference>
<keyword evidence="4" id="KW-0067">ATP-binding</keyword>
<name>A0ABR3G7L9_9PEZI</name>
<feature type="compositionally biased region" description="Basic and acidic residues" evidence="7">
    <location>
        <begin position="432"/>
        <end position="449"/>
    </location>
</feature>
<dbReference type="EC" id="6.1.1.6" evidence="1"/>
<dbReference type="InterPro" id="IPR045864">
    <property type="entry name" value="aa-tRNA-synth_II/BPL/LPL"/>
</dbReference>
<dbReference type="CDD" id="cd04322">
    <property type="entry name" value="LysRS_N"/>
    <property type="match status" value="1"/>
</dbReference>